<sequence length="94" mass="9942">MQFAQTIVLLTAAIIGVNAACTGHTEQCLNNAAAKANPSIKQPDLKFSFKCDKEGERPECGPKCIQTGFNAQNGFTLCCAVDCKAPQNPVNIIG</sequence>
<dbReference type="AlphaFoldDB" id="A0A9N9KKU5"/>
<accession>A0A9N9KKU5</accession>
<evidence type="ECO:0000256" key="1">
    <source>
        <dbReference type="SAM" id="SignalP"/>
    </source>
</evidence>
<feature type="signal peptide" evidence="1">
    <location>
        <begin position="1"/>
        <end position="19"/>
    </location>
</feature>
<proteinExistence type="predicted"/>
<keyword evidence="1" id="KW-0732">Signal</keyword>
<protein>
    <submittedName>
        <fullName evidence="2">Uncharacterized protein</fullName>
    </submittedName>
</protein>
<dbReference type="Proteomes" id="UP000696280">
    <property type="component" value="Unassembled WGS sequence"/>
</dbReference>
<reference evidence="2" key="1">
    <citation type="submission" date="2021-07" db="EMBL/GenBank/DDBJ databases">
        <authorList>
            <person name="Durling M."/>
        </authorList>
    </citation>
    <scope>NUCLEOTIDE SEQUENCE</scope>
</reference>
<organism evidence="2 3">
    <name type="scientific">Hymenoscyphus fraxineus</name>
    <dbReference type="NCBI Taxonomy" id="746836"/>
    <lineage>
        <taxon>Eukaryota</taxon>
        <taxon>Fungi</taxon>
        <taxon>Dikarya</taxon>
        <taxon>Ascomycota</taxon>
        <taxon>Pezizomycotina</taxon>
        <taxon>Leotiomycetes</taxon>
        <taxon>Helotiales</taxon>
        <taxon>Helotiaceae</taxon>
        <taxon>Hymenoscyphus</taxon>
    </lineage>
</organism>
<name>A0A9N9KKU5_9HELO</name>
<keyword evidence="3" id="KW-1185">Reference proteome</keyword>
<evidence type="ECO:0000313" key="2">
    <source>
        <dbReference type="EMBL" id="CAG8948736.1"/>
    </source>
</evidence>
<dbReference type="EMBL" id="CAJVRL010000001">
    <property type="protein sequence ID" value="CAG8948736.1"/>
    <property type="molecule type" value="Genomic_DNA"/>
</dbReference>
<gene>
    <name evidence="2" type="ORF">HYFRA_00001857</name>
</gene>
<evidence type="ECO:0000313" key="3">
    <source>
        <dbReference type="Proteomes" id="UP000696280"/>
    </source>
</evidence>
<comment type="caution">
    <text evidence="2">The sequence shown here is derived from an EMBL/GenBank/DDBJ whole genome shotgun (WGS) entry which is preliminary data.</text>
</comment>
<feature type="chain" id="PRO_5040109884" evidence="1">
    <location>
        <begin position="20"/>
        <end position="94"/>
    </location>
</feature>